<evidence type="ECO:0000313" key="2">
    <source>
        <dbReference type="EMBL" id="UYV84460.1"/>
    </source>
</evidence>
<evidence type="ECO:0000313" key="3">
    <source>
        <dbReference type="Proteomes" id="UP001235939"/>
    </source>
</evidence>
<accession>A0ABY6LT85</accession>
<dbReference type="InterPro" id="IPR000477">
    <property type="entry name" value="RT_dom"/>
</dbReference>
<feature type="domain" description="Reverse transcriptase" evidence="1">
    <location>
        <begin position="89"/>
        <end position="151"/>
    </location>
</feature>
<protein>
    <recommendedName>
        <fullName evidence="1">Reverse transcriptase domain-containing protein</fullName>
    </recommendedName>
</protein>
<dbReference type="Pfam" id="PF00078">
    <property type="entry name" value="RVT_1"/>
    <property type="match status" value="1"/>
</dbReference>
<reference evidence="2 3" key="1">
    <citation type="submission" date="2022-03" db="EMBL/GenBank/DDBJ databases">
        <title>A chromosomal length assembly of Cordylochernes scorpioides.</title>
        <authorList>
            <person name="Zeh D."/>
            <person name="Zeh J."/>
        </authorList>
    </citation>
    <scope>NUCLEOTIDE SEQUENCE [LARGE SCALE GENOMIC DNA]</scope>
    <source>
        <strain evidence="2">IN4F17</strain>
        <tissue evidence="2">Whole Body</tissue>
    </source>
</reference>
<gene>
    <name evidence="2" type="ORF">LAZ67_X002280</name>
</gene>
<proteinExistence type="predicted"/>
<organism evidence="2 3">
    <name type="scientific">Cordylochernes scorpioides</name>
    <dbReference type="NCBI Taxonomy" id="51811"/>
    <lineage>
        <taxon>Eukaryota</taxon>
        <taxon>Metazoa</taxon>
        <taxon>Ecdysozoa</taxon>
        <taxon>Arthropoda</taxon>
        <taxon>Chelicerata</taxon>
        <taxon>Arachnida</taxon>
        <taxon>Pseudoscorpiones</taxon>
        <taxon>Cheliferoidea</taxon>
        <taxon>Chernetidae</taxon>
        <taxon>Cordylochernes</taxon>
    </lineage>
</organism>
<evidence type="ECO:0000259" key="1">
    <source>
        <dbReference type="Pfam" id="PF00078"/>
    </source>
</evidence>
<dbReference type="Proteomes" id="UP001235939">
    <property type="component" value="Chromosome X"/>
</dbReference>
<sequence>MELGNWIFRVKNSANTEAANHFKESFKNMNDKESYNKSNVYNADETGLYWKKMPTKSLVTKKEMSAPGYKASKSRITAMGLSGRYLPNFGNIHLLLYADDIVLIGDSKINLQLKINILKTYLETNLLTLNENKSRIMVFRNGGKVARSERWYWGQSPLSVTSKYTYQGLPAHSFDFFHSSCLKL</sequence>
<keyword evidence="3" id="KW-1185">Reference proteome</keyword>
<dbReference type="EMBL" id="CP092886">
    <property type="protein sequence ID" value="UYV84460.1"/>
    <property type="molecule type" value="Genomic_DNA"/>
</dbReference>
<name>A0ABY6LT85_9ARAC</name>